<comment type="caution">
    <text evidence="1">The sequence shown here is derived from an EMBL/GenBank/DDBJ whole genome shotgun (WGS) entry which is preliminary data.</text>
</comment>
<sequence>MTDGKLSSFTAGLDWVINLPQNQFIGSIKVDPATKEASRVLSISGAPGLMGIAEISPDVFAVVAGDLDTKTFAPRSGSYAVYEVDLTRTTPVKKVPESGFFIGSTK</sequence>
<name>A0AAJ0BSL8_9PEZI</name>
<keyword evidence="2" id="KW-1185">Reference proteome</keyword>
<dbReference type="GeneID" id="85316046"/>
<evidence type="ECO:0000313" key="2">
    <source>
        <dbReference type="Proteomes" id="UP001244011"/>
    </source>
</evidence>
<dbReference type="EMBL" id="MU839025">
    <property type="protein sequence ID" value="KAK1763734.1"/>
    <property type="molecule type" value="Genomic_DNA"/>
</dbReference>
<proteinExistence type="predicted"/>
<dbReference type="AlphaFoldDB" id="A0AAJ0BSL8"/>
<dbReference type="Proteomes" id="UP001244011">
    <property type="component" value="Unassembled WGS sequence"/>
</dbReference>
<accession>A0AAJ0BSL8</accession>
<reference evidence="1" key="1">
    <citation type="submission" date="2023-06" db="EMBL/GenBank/DDBJ databases">
        <title>Genome-scale phylogeny and comparative genomics of the fungal order Sordariales.</title>
        <authorList>
            <consortium name="Lawrence Berkeley National Laboratory"/>
            <person name="Hensen N."/>
            <person name="Bonometti L."/>
            <person name="Westerberg I."/>
            <person name="Brannstrom I.O."/>
            <person name="Guillou S."/>
            <person name="Cros-Aarteil S."/>
            <person name="Calhoun S."/>
            <person name="Haridas S."/>
            <person name="Kuo A."/>
            <person name="Mondo S."/>
            <person name="Pangilinan J."/>
            <person name="Riley R."/>
            <person name="Labutti K."/>
            <person name="Andreopoulos B."/>
            <person name="Lipzen A."/>
            <person name="Chen C."/>
            <person name="Yanf M."/>
            <person name="Daum C."/>
            <person name="Ng V."/>
            <person name="Clum A."/>
            <person name="Steindorff A."/>
            <person name="Ohm R."/>
            <person name="Martin F."/>
            <person name="Silar P."/>
            <person name="Natvig D."/>
            <person name="Lalanne C."/>
            <person name="Gautier V."/>
            <person name="Ament-Velasquez S.L."/>
            <person name="Kruys A."/>
            <person name="Hutchinson M.I."/>
            <person name="Powell A.J."/>
            <person name="Barry K."/>
            <person name="Miller A.N."/>
            <person name="Grigoriev I.V."/>
            <person name="Debuchy R."/>
            <person name="Gladieux P."/>
            <person name="Thoren M.H."/>
            <person name="Johannesson H."/>
        </authorList>
    </citation>
    <scope>NUCLEOTIDE SEQUENCE</scope>
    <source>
        <strain evidence="1">8032-3</strain>
    </source>
</reference>
<dbReference type="RefSeq" id="XP_060279947.1">
    <property type="nucleotide sequence ID" value="XM_060432859.1"/>
</dbReference>
<protein>
    <submittedName>
        <fullName evidence="1">Uncharacterized protein</fullName>
    </submittedName>
</protein>
<organism evidence="1 2">
    <name type="scientific">Phialemonium atrogriseum</name>
    <dbReference type="NCBI Taxonomy" id="1093897"/>
    <lineage>
        <taxon>Eukaryota</taxon>
        <taxon>Fungi</taxon>
        <taxon>Dikarya</taxon>
        <taxon>Ascomycota</taxon>
        <taxon>Pezizomycotina</taxon>
        <taxon>Sordariomycetes</taxon>
        <taxon>Sordariomycetidae</taxon>
        <taxon>Cephalothecales</taxon>
        <taxon>Cephalothecaceae</taxon>
        <taxon>Phialemonium</taxon>
    </lineage>
</organism>
<evidence type="ECO:0000313" key="1">
    <source>
        <dbReference type="EMBL" id="KAK1763734.1"/>
    </source>
</evidence>
<gene>
    <name evidence="1" type="ORF">QBC33DRAFT_622700</name>
</gene>